<dbReference type="Proteomes" id="UP000000442">
    <property type="component" value="Chromosome"/>
</dbReference>
<protein>
    <submittedName>
        <fullName evidence="2">Transposase family protein</fullName>
    </submittedName>
</protein>
<accession>C0QM84</accession>
<dbReference type="Gene3D" id="3.30.70.1290">
    <property type="entry name" value="Transposase IS200-like"/>
    <property type="match status" value="1"/>
</dbReference>
<dbReference type="SUPFAM" id="SSF143422">
    <property type="entry name" value="Transposase IS200-like"/>
    <property type="match status" value="1"/>
</dbReference>
<dbReference type="AlphaFoldDB" id="C0QM84"/>
<dbReference type="PANTHER" id="PTHR34322">
    <property type="entry name" value="TRANSPOSASE, Y1_TNP DOMAIN-CONTAINING"/>
    <property type="match status" value="1"/>
</dbReference>
<dbReference type="PANTHER" id="PTHR34322:SF2">
    <property type="entry name" value="TRANSPOSASE IS200-LIKE DOMAIN-CONTAINING PROTEIN"/>
    <property type="match status" value="1"/>
</dbReference>
<dbReference type="GO" id="GO:0004803">
    <property type="term" value="F:transposase activity"/>
    <property type="evidence" value="ECO:0007669"/>
    <property type="project" value="InterPro"/>
</dbReference>
<name>C0QM84_DESAH</name>
<evidence type="ECO:0000313" key="2">
    <source>
        <dbReference type="EMBL" id="ACN16401.1"/>
    </source>
</evidence>
<dbReference type="InterPro" id="IPR036515">
    <property type="entry name" value="Transposase_17_sf"/>
</dbReference>
<dbReference type="Pfam" id="PF01797">
    <property type="entry name" value="Y1_Tnp"/>
    <property type="match status" value="1"/>
</dbReference>
<reference evidence="2 3" key="1">
    <citation type="journal article" date="2009" name="Environ. Microbiol.">
        <title>Genome sequence of Desulfobacterium autotrophicum HRM2, a marine sulfate reducer oxidizing organic carbon completely to carbon dioxide.</title>
        <authorList>
            <person name="Strittmatter A.W."/>
            <person name="Liesegang H."/>
            <person name="Rabus R."/>
            <person name="Decker I."/>
            <person name="Amann J."/>
            <person name="Andres S."/>
            <person name="Henne A."/>
            <person name="Fricke W.F."/>
            <person name="Martinez-Arias R."/>
            <person name="Bartels D."/>
            <person name="Goesmann A."/>
            <person name="Krause L."/>
            <person name="Puehler A."/>
            <person name="Klenk H.P."/>
            <person name="Richter M."/>
            <person name="Schuler M."/>
            <person name="Gloeckner F.O."/>
            <person name="Meyerdierks A."/>
            <person name="Gottschalk G."/>
            <person name="Amann R."/>
        </authorList>
    </citation>
    <scope>NUCLEOTIDE SEQUENCE [LARGE SCALE GENOMIC DNA]</scope>
    <source>
        <strain evidence="3">ATCC 43914 / DSM 3382 / HRM2</strain>
    </source>
</reference>
<dbReference type="SMART" id="SM01321">
    <property type="entry name" value="Y1_Tnp"/>
    <property type="match status" value="1"/>
</dbReference>
<gene>
    <name evidence="2" type="ordered locus">HRM2_33260</name>
</gene>
<sequence length="219" mass="25804">MARMARAIAPGIPHHVIQRGNRRQQTFFNNEDYQNYLTVMSEWCAKFEVQTWAYCLMPNHVHLIMVPATKDGLNKAVGEAHRRYTRRINFREKWRGHLWQGRFSSFIMEERYLLACTKYVELNPVRAGLVEKPENWRWSSAGAHMKGKDDILVMTKPLLEIVKTPWEVFLSLDVEKSQIELFQKHERTGRPLGEDSFVIKMELLLDRKLKPQKPGPKKE</sequence>
<proteinExistence type="predicted"/>
<dbReference type="GO" id="GO:0003677">
    <property type="term" value="F:DNA binding"/>
    <property type="evidence" value="ECO:0007669"/>
    <property type="project" value="InterPro"/>
</dbReference>
<evidence type="ECO:0000313" key="3">
    <source>
        <dbReference type="Proteomes" id="UP000000442"/>
    </source>
</evidence>
<dbReference type="OrthoDB" id="9800147at2"/>
<dbReference type="GO" id="GO:0006313">
    <property type="term" value="P:DNA transposition"/>
    <property type="evidence" value="ECO:0007669"/>
    <property type="project" value="InterPro"/>
</dbReference>
<dbReference type="HOGENOM" id="CLU_068226_1_2_7"/>
<dbReference type="EMBL" id="CP001087">
    <property type="protein sequence ID" value="ACN16401.1"/>
    <property type="molecule type" value="Genomic_DNA"/>
</dbReference>
<dbReference type="RefSeq" id="WP_015905163.1">
    <property type="nucleotide sequence ID" value="NC_012108.1"/>
</dbReference>
<keyword evidence="3" id="KW-1185">Reference proteome</keyword>
<organism evidence="2 3">
    <name type="scientific">Desulforapulum autotrophicum (strain ATCC 43914 / DSM 3382 / VKM B-1955 / HRM2)</name>
    <name type="common">Desulfobacterium autotrophicum</name>
    <dbReference type="NCBI Taxonomy" id="177437"/>
    <lineage>
        <taxon>Bacteria</taxon>
        <taxon>Pseudomonadati</taxon>
        <taxon>Thermodesulfobacteriota</taxon>
        <taxon>Desulfobacteria</taxon>
        <taxon>Desulfobacterales</taxon>
        <taxon>Desulfobacteraceae</taxon>
        <taxon>Desulforapulum</taxon>
    </lineage>
</organism>
<dbReference type="KEGG" id="dat:HRM2_33260"/>
<dbReference type="InterPro" id="IPR002686">
    <property type="entry name" value="Transposase_17"/>
</dbReference>
<feature type="domain" description="Transposase IS200-like" evidence="1">
    <location>
        <begin position="9"/>
        <end position="123"/>
    </location>
</feature>
<evidence type="ECO:0000259" key="1">
    <source>
        <dbReference type="SMART" id="SM01321"/>
    </source>
</evidence>
<dbReference type="eggNOG" id="COG1943">
    <property type="taxonomic scope" value="Bacteria"/>
</dbReference>